<accession>A0A199UKZ1</accession>
<protein>
    <submittedName>
        <fullName evidence="2">Uncharacterized protein</fullName>
    </submittedName>
</protein>
<sequence>MATVGHSMAPPLLPPLVMSSTKTTKTAGNANPSSSRRPNGDGVMKIFVRSENYGNFALEVEKSNTIEDVLITILPHELLQSDWEPLLISMAVYYWRLRDLWPTTESRMGPSFTLSAKKGEPVLTMMSK</sequence>
<reference evidence="2 3" key="1">
    <citation type="journal article" date="2016" name="DNA Res.">
        <title>The draft genome of MD-2 pineapple using hybrid error correction of long reads.</title>
        <authorList>
            <person name="Redwan R.M."/>
            <person name="Saidin A."/>
            <person name="Kumar S.V."/>
        </authorList>
    </citation>
    <scope>NUCLEOTIDE SEQUENCE [LARGE SCALE GENOMIC DNA]</scope>
    <source>
        <strain evidence="3">cv. MD2</strain>
        <tissue evidence="2">Leaf</tissue>
    </source>
</reference>
<name>A0A199UKZ1_ANACO</name>
<proteinExistence type="predicted"/>
<evidence type="ECO:0000313" key="2">
    <source>
        <dbReference type="EMBL" id="OAY65562.1"/>
    </source>
</evidence>
<gene>
    <name evidence="2" type="ORF">ACMD2_26710</name>
</gene>
<organism evidence="2 3">
    <name type="scientific">Ananas comosus</name>
    <name type="common">Pineapple</name>
    <name type="synonym">Ananas ananas</name>
    <dbReference type="NCBI Taxonomy" id="4615"/>
    <lineage>
        <taxon>Eukaryota</taxon>
        <taxon>Viridiplantae</taxon>
        <taxon>Streptophyta</taxon>
        <taxon>Embryophyta</taxon>
        <taxon>Tracheophyta</taxon>
        <taxon>Spermatophyta</taxon>
        <taxon>Magnoliopsida</taxon>
        <taxon>Liliopsida</taxon>
        <taxon>Poales</taxon>
        <taxon>Bromeliaceae</taxon>
        <taxon>Bromelioideae</taxon>
        <taxon>Ananas</taxon>
    </lineage>
</organism>
<evidence type="ECO:0000313" key="3">
    <source>
        <dbReference type="Proteomes" id="UP000092600"/>
    </source>
</evidence>
<dbReference type="Proteomes" id="UP000092600">
    <property type="component" value="Unassembled WGS sequence"/>
</dbReference>
<comment type="caution">
    <text evidence="2">The sequence shown here is derived from an EMBL/GenBank/DDBJ whole genome shotgun (WGS) entry which is preliminary data.</text>
</comment>
<evidence type="ECO:0000256" key="1">
    <source>
        <dbReference type="SAM" id="MobiDB-lite"/>
    </source>
</evidence>
<dbReference type="EMBL" id="LSRQ01006849">
    <property type="protein sequence ID" value="OAY65562.1"/>
    <property type="molecule type" value="Genomic_DNA"/>
</dbReference>
<feature type="region of interest" description="Disordered" evidence="1">
    <location>
        <begin position="1"/>
        <end position="41"/>
    </location>
</feature>
<dbReference type="AlphaFoldDB" id="A0A199UKZ1"/>
<feature type="compositionally biased region" description="Polar residues" evidence="1">
    <location>
        <begin position="18"/>
        <end position="37"/>
    </location>
</feature>